<dbReference type="EC" id="3.6.4.6" evidence="4"/>
<dbReference type="PANTHER" id="PTHR23078">
    <property type="entry name" value="VESICULAR-FUSION PROTEIN NSF"/>
    <property type="match status" value="1"/>
</dbReference>
<dbReference type="GO" id="GO:0035494">
    <property type="term" value="P:SNARE complex disassembly"/>
    <property type="evidence" value="ECO:0007669"/>
    <property type="project" value="InterPro"/>
</dbReference>
<keyword evidence="4" id="KW-0653">Protein transport</keyword>
<accession>A0AA88H654</accession>
<evidence type="ECO:0000313" key="5">
    <source>
        <dbReference type="EMBL" id="KAK2705805.1"/>
    </source>
</evidence>
<keyword evidence="4" id="KW-0378">Hydrolase</keyword>
<keyword evidence="6" id="KW-1185">Reference proteome</keyword>
<evidence type="ECO:0000256" key="4">
    <source>
        <dbReference type="RuleBase" id="RU367045"/>
    </source>
</evidence>
<evidence type="ECO:0000313" key="6">
    <source>
        <dbReference type="Proteomes" id="UP001187531"/>
    </source>
</evidence>
<dbReference type="PANTHER" id="PTHR23078:SF3">
    <property type="entry name" value="VESICLE-FUSING ATPASE"/>
    <property type="match status" value="1"/>
</dbReference>
<dbReference type="GO" id="GO:0005795">
    <property type="term" value="C:Golgi stack"/>
    <property type="evidence" value="ECO:0007669"/>
    <property type="project" value="TreeGrafter"/>
</dbReference>
<organism evidence="5 6">
    <name type="scientific">Artemia franciscana</name>
    <name type="common">Brine shrimp</name>
    <name type="synonym">Artemia sanfranciscana</name>
    <dbReference type="NCBI Taxonomy" id="6661"/>
    <lineage>
        <taxon>Eukaryota</taxon>
        <taxon>Metazoa</taxon>
        <taxon>Ecdysozoa</taxon>
        <taxon>Arthropoda</taxon>
        <taxon>Crustacea</taxon>
        <taxon>Branchiopoda</taxon>
        <taxon>Anostraca</taxon>
        <taxon>Artemiidae</taxon>
        <taxon>Artemia</taxon>
    </lineage>
</organism>
<reference evidence="5" key="1">
    <citation type="submission" date="2023-07" db="EMBL/GenBank/DDBJ databases">
        <title>Chromosome-level genome assembly of Artemia franciscana.</title>
        <authorList>
            <person name="Jo E."/>
        </authorList>
    </citation>
    <scope>NUCLEOTIDE SEQUENCE</scope>
    <source>
        <tissue evidence="5">Whole body</tissue>
    </source>
</reference>
<evidence type="ECO:0000256" key="2">
    <source>
        <dbReference type="ARBA" id="ARBA00022741"/>
    </source>
</evidence>
<keyword evidence="4" id="KW-0479">Metal-binding</keyword>
<dbReference type="GO" id="GO:0016887">
    <property type="term" value="F:ATP hydrolysis activity"/>
    <property type="evidence" value="ECO:0007669"/>
    <property type="project" value="InterPro"/>
</dbReference>
<dbReference type="EMBL" id="JAVRJZ010000020">
    <property type="protein sequence ID" value="KAK2705805.1"/>
    <property type="molecule type" value="Genomic_DNA"/>
</dbReference>
<comment type="catalytic activity">
    <reaction evidence="4">
        <text>ATP + H2O = ADP + phosphate + H(+)</text>
        <dbReference type="Rhea" id="RHEA:13065"/>
        <dbReference type="ChEBI" id="CHEBI:15377"/>
        <dbReference type="ChEBI" id="CHEBI:15378"/>
        <dbReference type="ChEBI" id="CHEBI:30616"/>
        <dbReference type="ChEBI" id="CHEBI:43474"/>
        <dbReference type="ChEBI" id="CHEBI:456216"/>
        <dbReference type="EC" id="3.6.4.6"/>
    </reaction>
</comment>
<dbReference type="Proteomes" id="UP001187531">
    <property type="component" value="Unassembled WGS sequence"/>
</dbReference>
<protein>
    <recommendedName>
        <fullName evidence="4">Vesicle-fusing ATPase</fullName>
        <ecNumber evidence="4">3.6.4.6</ecNumber>
    </recommendedName>
</protein>
<comment type="subcellular location">
    <subcellularLocation>
        <location evidence="4">Cytoplasm</location>
    </subcellularLocation>
</comment>
<dbReference type="GO" id="GO:0043001">
    <property type="term" value="P:Golgi to plasma membrane protein transport"/>
    <property type="evidence" value="ECO:0007669"/>
    <property type="project" value="TreeGrafter"/>
</dbReference>
<feature type="non-terminal residue" evidence="5">
    <location>
        <position position="1"/>
    </location>
</feature>
<evidence type="ECO:0000256" key="3">
    <source>
        <dbReference type="ARBA" id="ARBA00022840"/>
    </source>
</evidence>
<comment type="caution">
    <text evidence="5">The sequence shown here is derived from an EMBL/GenBank/DDBJ whole genome shotgun (WGS) entry which is preliminary data.</text>
</comment>
<dbReference type="AlphaFoldDB" id="A0AA88H654"/>
<dbReference type="GO" id="GO:0006891">
    <property type="term" value="P:intra-Golgi vesicle-mediated transport"/>
    <property type="evidence" value="ECO:0007669"/>
    <property type="project" value="TreeGrafter"/>
</dbReference>
<keyword evidence="4" id="KW-0813">Transport</keyword>
<keyword evidence="3 4" id="KW-0067">ATP-binding</keyword>
<comment type="similarity">
    <text evidence="1 4">Belongs to the AAA ATPase family.</text>
</comment>
<dbReference type="GO" id="GO:0005524">
    <property type="term" value="F:ATP binding"/>
    <property type="evidence" value="ECO:0007669"/>
    <property type="project" value="UniProtKB-UniRule"/>
</dbReference>
<dbReference type="InterPro" id="IPR039812">
    <property type="entry name" value="Vesicle-fus_ATPase"/>
</dbReference>
<keyword evidence="4" id="KW-0963">Cytoplasm</keyword>
<dbReference type="GO" id="GO:0046872">
    <property type="term" value="F:metal ion binding"/>
    <property type="evidence" value="ECO:0007669"/>
    <property type="project" value="UniProtKB-UniRule"/>
</dbReference>
<proteinExistence type="inferred from homology"/>
<gene>
    <name evidence="5" type="ORF">QYM36_015978</name>
</gene>
<keyword evidence="4" id="KW-0460">Magnesium</keyword>
<comment type="function">
    <text evidence="4">Required for vesicle-mediated transport. Catalyzes the fusion of transport vesicles within the Golgi cisternae. Is also required for transport from the endoplasmic reticulum to the Golgi stack. Seems to function as a fusion protein required for the delivery of cargo proteins to all compartments of the Golgi stack independent of vesicle origin.</text>
</comment>
<sequence length="109" mass="12466">FFFLVSGIPVIYSFSSEILKKRDFAAYIASNTNYPLIQVCTAMDMIVVPPLYKDHAIKKYFLNAYESDVSCILFDDVGPTYKPYEMLKCYLKKKPEGKKLLVIGTTSTR</sequence>
<comment type="cofactor">
    <cofactor evidence="4">
        <name>Mg(2+)</name>
        <dbReference type="ChEBI" id="CHEBI:18420"/>
    </cofactor>
    <text evidence="4">Binds 1 Mg(2+) ion per subunit.</text>
</comment>
<evidence type="ECO:0000256" key="1">
    <source>
        <dbReference type="ARBA" id="ARBA00006914"/>
    </source>
</evidence>
<name>A0AA88H654_ARTSF</name>
<keyword evidence="4" id="KW-0931">ER-Golgi transport</keyword>
<keyword evidence="2 4" id="KW-0547">Nucleotide-binding</keyword>